<name>A0ABW0KQV8_9BACT</name>
<sequence>MSLGFHPEFNPSQPSSAFACYPDGCCEILSVCEELDSFATEAGWRPLSSFADNRPVPEDFEGDPSELDDIQGPWEEWFTPADALPTIDGLIGALEENPDDVSETGDAEALLFELRALGDALRAADSARASFRLMLVE</sequence>
<dbReference type="Proteomes" id="UP001596052">
    <property type="component" value="Unassembled WGS sequence"/>
</dbReference>
<proteinExistence type="predicted"/>
<dbReference type="EMBL" id="JBHSMQ010000004">
    <property type="protein sequence ID" value="MFC5455620.1"/>
    <property type="molecule type" value="Genomic_DNA"/>
</dbReference>
<gene>
    <name evidence="1" type="ORF">ACFQDI_12200</name>
</gene>
<accession>A0ABW0KQV8</accession>
<evidence type="ECO:0000313" key="1">
    <source>
        <dbReference type="EMBL" id="MFC5455620.1"/>
    </source>
</evidence>
<comment type="caution">
    <text evidence="1">The sequence shown here is derived from an EMBL/GenBank/DDBJ whole genome shotgun (WGS) entry which is preliminary data.</text>
</comment>
<protein>
    <submittedName>
        <fullName evidence="1">Uncharacterized protein</fullName>
    </submittedName>
</protein>
<keyword evidence="2" id="KW-1185">Reference proteome</keyword>
<organism evidence="1 2">
    <name type="scientific">Prosthecobacter fluviatilis</name>
    <dbReference type="NCBI Taxonomy" id="445931"/>
    <lineage>
        <taxon>Bacteria</taxon>
        <taxon>Pseudomonadati</taxon>
        <taxon>Verrucomicrobiota</taxon>
        <taxon>Verrucomicrobiia</taxon>
        <taxon>Verrucomicrobiales</taxon>
        <taxon>Verrucomicrobiaceae</taxon>
        <taxon>Prosthecobacter</taxon>
    </lineage>
</organism>
<evidence type="ECO:0000313" key="2">
    <source>
        <dbReference type="Proteomes" id="UP001596052"/>
    </source>
</evidence>
<reference evidence="2" key="1">
    <citation type="journal article" date="2019" name="Int. J. Syst. Evol. Microbiol.">
        <title>The Global Catalogue of Microorganisms (GCM) 10K type strain sequencing project: providing services to taxonomists for standard genome sequencing and annotation.</title>
        <authorList>
            <consortium name="The Broad Institute Genomics Platform"/>
            <consortium name="The Broad Institute Genome Sequencing Center for Infectious Disease"/>
            <person name="Wu L."/>
            <person name="Ma J."/>
        </authorList>
    </citation>
    <scope>NUCLEOTIDE SEQUENCE [LARGE SCALE GENOMIC DNA]</scope>
    <source>
        <strain evidence="2">CGMCC 4.1469</strain>
    </source>
</reference>